<reference evidence="1 2" key="1">
    <citation type="journal article" date="2011" name="Stand. Genomic Sci.">
        <title>Complete genome sequence of Parvibaculum lavamentivorans type strain (DS-1(T)).</title>
        <authorList>
            <person name="Schleheck D."/>
            <person name="Weiss M."/>
            <person name="Pitluck S."/>
            <person name="Bruce D."/>
            <person name="Land M.L."/>
            <person name="Han S."/>
            <person name="Saunders E."/>
            <person name="Tapia R."/>
            <person name="Detter C."/>
            <person name="Brettin T."/>
            <person name="Han J."/>
            <person name="Woyke T."/>
            <person name="Goodwin L."/>
            <person name="Pennacchio L."/>
            <person name="Nolan M."/>
            <person name="Cook A.M."/>
            <person name="Kjelleberg S."/>
            <person name="Thomas T."/>
        </authorList>
    </citation>
    <scope>NUCLEOTIDE SEQUENCE [LARGE SCALE GENOMIC DNA]</scope>
    <source>
        <strain evidence="2">DS-1 / DSM 13023 / NCIMB 13966</strain>
    </source>
</reference>
<dbReference type="HOGENOM" id="CLU_196550_0_0_5"/>
<dbReference type="KEGG" id="pla:Plav_3158"/>
<name>A7HXY1_PARL1</name>
<dbReference type="Proteomes" id="UP000006377">
    <property type="component" value="Chromosome"/>
</dbReference>
<dbReference type="eggNOG" id="ENOG5033F1X">
    <property type="taxonomic scope" value="Bacteria"/>
</dbReference>
<sequence>MQQKHKFEIGETVEFSPGGSYPPAARGSYVVLRQLPSEGLDYQYRIKSVADGQERMVREGQLG</sequence>
<keyword evidence="2" id="KW-1185">Reference proteome</keyword>
<protein>
    <submittedName>
        <fullName evidence="1">Uncharacterized protein</fullName>
    </submittedName>
</protein>
<evidence type="ECO:0000313" key="1">
    <source>
        <dbReference type="EMBL" id="ABS64764.1"/>
    </source>
</evidence>
<dbReference type="OrthoDB" id="8455641at2"/>
<proteinExistence type="predicted"/>
<dbReference type="AlphaFoldDB" id="A7HXY1"/>
<accession>A7HXY1</accession>
<dbReference type="EMBL" id="CP000774">
    <property type="protein sequence ID" value="ABS64764.1"/>
    <property type="molecule type" value="Genomic_DNA"/>
</dbReference>
<gene>
    <name evidence="1" type="ordered locus">Plav_3158</name>
</gene>
<dbReference type="RefSeq" id="WP_012112086.1">
    <property type="nucleotide sequence ID" value="NC_009719.1"/>
</dbReference>
<dbReference type="STRING" id="402881.Plav_3158"/>
<organism evidence="1 2">
    <name type="scientific">Parvibaculum lavamentivorans (strain DS-1 / DSM 13023 / NCIMB 13966)</name>
    <dbReference type="NCBI Taxonomy" id="402881"/>
    <lineage>
        <taxon>Bacteria</taxon>
        <taxon>Pseudomonadati</taxon>
        <taxon>Pseudomonadota</taxon>
        <taxon>Alphaproteobacteria</taxon>
        <taxon>Hyphomicrobiales</taxon>
        <taxon>Parvibaculaceae</taxon>
        <taxon>Parvibaculum</taxon>
    </lineage>
</organism>
<evidence type="ECO:0000313" key="2">
    <source>
        <dbReference type="Proteomes" id="UP000006377"/>
    </source>
</evidence>